<keyword evidence="1" id="KW-0732">Signal</keyword>
<evidence type="ECO:0000256" key="1">
    <source>
        <dbReference type="SAM" id="SignalP"/>
    </source>
</evidence>
<dbReference type="EMBL" id="CP122979">
    <property type="protein sequence ID" value="WGI36454.1"/>
    <property type="molecule type" value="Genomic_DNA"/>
</dbReference>
<name>A0ABY8LT77_9BACT</name>
<accession>A0ABY8LT77</accession>
<feature type="signal peptide" evidence="1">
    <location>
        <begin position="1"/>
        <end position="23"/>
    </location>
</feature>
<evidence type="ECO:0000313" key="3">
    <source>
        <dbReference type="Proteomes" id="UP001179842"/>
    </source>
</evidence>
<organism evidence="2 3">
    <name type="scientific">Mesomycoplasma lagogenitalium</name>
    <dbReference type="NCBI Taxonomy" id="171286"/>
    <lineage>
        <taxon>Bacteria</taxon>
        <taxon>Bacillati</taxon>
        <taxon>Mycoplasmatota</taxon>
        <taxon>Mycoplasmoidales</taxon>
        <taxon>Metamycoplasmataceae</taxon>
        <taxon>Mesomycoplasma</taxon>
    </lineage>
</organism>
<feature type="chain" id="PRO_5046173221" evidence="1">
    <location>
        <begin position="24"/>
        <end position="453"/>
    </location>
</feature>
<gene>
    <name evidence="2" type="ORF">QEG99_03245</name>
</gene>
<keyword evidence="3" id="KW-1185">Reference proteome</keyword>
<protein>
    <submittedName>
        <fullName evidence="2">Uncharacterized protein</fullName>
    </submittedName>
</protein>
<evidence type="ECO:0000313" key="2">
    <source>
        <dbReference type="EMBL" id="WGI36454.1"/>
    </source>
</evidence>
<proteinExistence type="predicted"/>
<reference evidence="2" key="1">
    <citation type="submission" date="2023-04" db="EMBL/GenBank/DDBJ databases">
        <title>Completed genome of Mycoplasma lagogenitalium type strain 12MS.</title>
        <authorList>
            <person name="Spergser J."/>
        </authorList>
    </citation>
    <scope>NUCLEOTIDE SEQUENCE</scope>
    <source>
        <strain evidence="2">12MS</strain>
    </source>
</reference>
<dbReference type="Proteomes" id="UP001179842">
    <property type="component" value="Chromosome"/>
</dbReference>
<sequence>MKKKLMLLTFVPILLNVATISFAKKEEKKLFDFDKLKSNINFVNRNKNDLDINSGKIAILINEKEFTNLFNGNLINNANVNFLIDIIKELSPETEIKIYSFLDKDSYEKQINKIKEDKIKNLFHLYTIVDDKNEQINKNITSYLDRESKENGWINFFATSGNKYSAFYNMYNAILVNEISVKKENSQFVNLDYIEKSAIYENKEQAFKKTFPNIVVPVAGITNTNFSNLENSQLATAILIACFSKMMMNDDQSNHEIKGLQVINSILSSAKKSNMYTIKTFNNNYIYVGAGIFDFDEAWKTHFNGTNVAITKFAINDFIYEKEFELNKGDEFKSNLLWFNEFEYNWQKAMIENNINDKLILLFLNPVIWLTVEIADILSKIKSKMSDLDMVVEYFDGNWQEIYRSDSKTMNFEKISFKAIYSGKYRIRVFKHNETLEFHKPFALNMYIKKQNQ</sequence>
<dbReference type="RefSeq" id="WP_280101755.1">
    <property type="nucleotide sequence ID" value="NZ_CP122979.1"/>
</dbReference>